<dbReference type="SUPFAM" id="SSF56672">
    <property type="entry name" value="DNA/RNA polymerases"/>
    <property type="match status" value="1"/>
</dbReference>
<dbReference type="EnsemblPlants" id="evm.model.02.1165">
    <property type="protein sequence ID" value="cds.evm.model.02.1165"/>
    <property type="gene ID" value="evm.TU.02.1165"/>
</dbReference>
<keyword evidence="3" id="KW-1185">Reference proteome</keyword>
<dbReference type="CDD" id="cd09272">
    <property type="entry name" value="RNase_HI_RT_Ty1"/>
    <property type="match status" value="1"/>
</dbReference>
<evidence type="ECO:0000313" key="2">
    <source>
        <dbReference type="EnsemblPlants" id="cds.evm.model.02.1165"/>
    </source>
</evidence>
<dbReference type="PANTHER" id="PTHR11439:SF455">
    <property type="entry name" value="RLK (RECEPTOR-LIKE PROTEIN KINASE) 8, PUTATIVE-RELATED"/>
    <property type="match status" value="1"/>
</dbReference>
<dbReference type="Proteomes" id="UP000596661">
    <property type="component" value="Chromosome 2"/>
</dbReference>
<dbReference type="InterPro" id="IPR013103">
    <property type="entry name" value="RVT_2"/>
</dbReference>
<reference evidence="2" key="1">
    <citation type="submission" date="2018-11" db="EMBL/GenBank/DDBJ databases">
        <authorList>
            <person name="Grassa J C."/>
        </authorList>
    </citation>
    <scope>NUCLEOTIDE SEQUENCE [LARGE SCALE GENOMIC DNA]</scope>
</reference>
<accession>A0A803NSI7</accession>
<name>A0A803NSI7_CANSA</name>
<evidence type="ECO:0000313" key="3">
    <source>
        <dbReference type="Proteomes" id="UP000596661"/>
    </source>
</evidence>
<organism evidence="2 3">
    <name type="scientific">Cannabis sativa</name>
    <name type="common">Hemp</name>
    <name type="synonym">Marijuana</name>
    <dbReference type="NCBI Taxonomy" id="3483"/>
    <lineage>
        <taxon>Eukaryota</taxon>
        <taxon>Viridiplantae</taxon>
        <taxon>Streptophyta</taxon>
        <taxon>Embryophyta</taxon>
        <taxon>Tracheophyta</taxon>
        <taxon>Spermatophyta</taxon>
        <taxon>Magnoliopsida</taxon>
        <taxon>eudicotyledons</taxon>
        <taxon>Gunneridae</taxon>
        <taxon>Pentapetalae</taxon>
        <taxon>rosids</taxon>
        <taxon>fabids</taxon>
        <taxon>Rosales</taxon>
        <taxon>Cannabaceae</taxon>
        <taxon>Cannabis</taxon>
    </lineage>
</organism>
<protein>
    <recommendedName>
        <fullName evidence="1">Reverse transcriptase Ty1/copia-type domain-containing protein</fullName>
    </recommendedName>
</protein>
<evidence type="ECO:0000259" key="1">
    <source>
        <dbReference type="Pfam" id="PF07727"/>
    </source>
</evidence>
<sequence length="452" mass="50272">MAHKGFKCLSKDNRLYISRDVVFDEHTFPYSPKPSTQPSSIEPFPHSTSGVPPLVSFLNVNNPPTPPTVIPLNSQTVPVSAAHDPVFIEQSQPSHVSIEPVSVRKNEVVAPMSNIPSSLHNTTATLTDVPVTLSPNVNPSLTSTNTWIRKPKALLAIYEPKFVKSALQEPHWFNAMSTEMEDIYMQQPPGFIDPDYPTYASDQSLFIRVTSQSCIYILVYVNDILIMGSDNNLVEKLIHELSSTFSLKDLGTVDYFLSIQVTHTSAGILLTQTKYLQDLLTKANMHNVNTQHTPMNSGLKLSNYGSEPVEDTTLYMSIVVALQYTTITRPELAFCVNKQATISRSSSEAEFRSLASTVAEVTWIQSLLRELHIPQTVILSVWCDNQSTVPLAANPVLHARTKHIEIDLYFVRDKVDVIEARADLARLCSKAWWLTGCWACDLSGMGLGVRRA</sequence>
<dbReference type="Pfam" id="PF07727">
    <property type="entry name" value="RVT_2"/>
    <property type="match status" value="1"/>
</dbReference>
<reference evidence="2" key="2">
    <citation type="submission" date="2021-03" db="UniProtKB">
        <authorList>
            <consortium name="EnsemblPlants"/>
        </authorList>
    </citation>
    <scope>IDENTIFICATION</scope>
</reference>
<proteinExistence type="predicted"/>
<dbReference type="AlphaFoldDB" id="A0A803NSI7"/>
<dbReference type="PANTHER" id="PTHR11439">
    <property type="entry name" value="GAG-POL-RELATED RETROTRANSPOSON"/>
    <property type="match status" value="1"/>
</dbReference>
<feature type="domain" description="Reverse transcriptase Ty1/copia-type" evidence="1">
    <location>
        <begin position="202"/>
        <end position="296"/>
    </location>
</feature>
<dbReference type="Gramene" id="evm.model.02.1165">
    <property type="protein sequence ID" value="cds.evm.model.02.1165"/>
    <property type="gene ID" value="evm.TU.02.1165"/>
</dbReference>
<dbReference type="EMBL" id="UZAU01000163">
    <property type="status" value="NOT_ANNOTATED_CDS"/>
    <property type="molecule type" value="Genomic_DNA"/>
</dbReference>
<dbReference type="InterPro" id="IPR043502">
    <property type="entry name" value="DNA/RNA_pol_sf"/>
</dbReference>